<evidence type="ECO:0000313" key="3">
    <source>
        <dbReference type="Proteomes" id="UP000745859"/>
    </source>
</evidence>
<protein>
    <recommendedName>
        <fullName evidence="1">Phytase-like domain-containing protein</fullName>
    </recommendedName>
</protein>
<dbReference type="PANTHER" id="PTHR37957">
    <property type="entry name" value="BLR7070 PROTEIN"/>
    <property type="match status" value="1"/>
</dbReference>
<dbReference type="Pfam" id="PF13449">
    <property type="entry name" value="Phytase-like"/>
    <property type="match status" value="1"/>
</dbReference>
<proteinExistence type="predicted"/>
<name>A0ABX0U4L7_9FLAO</name>
<evidence type="ECO:0000313" key="2">
    <source>
        <dbReference type="EMBL" id="NIJ43807.1"/>
    </source>
</evidence>
<sequence length="436" mass="47902">MKITTIKILLLAVVTTSVISCKDDVKEVKKEWKLPEVSITGVRLPHTVLKITEDNVEVRNGGFGSAATAHPINEGEFYALTDRGANIKFGSNKIFPTPDYTPRIGHFKLLENGTVEMINEILFKNPAGANISGRPNPEGYGATGEVPYNEDQTTVLDFDKYGLDSEGLVALKDETFWVSDEYGPHIAHFDTTGKQLERLSPKGITGESGDRKLPAVFATRWANRGMEGLAVTPDETTLVGIMQSTLYNPSKADVADFTITRIVTFNIATGATKQYLYKQEKAKNSNSEIVALSNTEFLLVERDGAFTKDTDKSEVQKHIYKIDISNATDVSDVADTTNGKLINGKTIEQCTWDELTTAGIVPVTKMLAVDLIAELGDYPHDKLEGIWLINSNTIGVINDDDFAVWTGDNSATIQKYISKTETAENIDGNTLYIVNF</sequence>
<accession>A0ABX0U4L7</accession>
<dbReference type="PANTHER" id="PTHR37957:SF1">
    <property type="entry name" value="PHYTASE-LIKE DOMAIN-CONTAINING PROTEIN"/>
    <property type="match status" value="1"/>
</dbReference>
<dbReference type="InterPro" id="IPR027372">
    <property type="entry name" value="Phytase-like_dom"/>
</dbReference>
<dbReference type="RefSeq" id="WP_167182693.1">
    <property type="nucleotide sequence ID" value="NZ_JAASQL010000001.1"/>
</dbReference>
<dbReference type="EMBL" id="JAASQL010000001">
    <property type="protein sequence ID" value="NIJ43807.1"/>
    <property type="molecule type" value="Genomic_DNA"/>
</dbReference>
<organism evidence="2 3">
    <name type="scientific">Wenyingzhuangia heitensis</name>
    <dbReference type="NCBI Taxonomy" id="1487859"/>
    <lineage>
        <taxon>Bacteria</taxon>
        <taxon>Pseudomonadati</taxon>
        <taxon>Bacteroidota</taxon>
        <taxon>Flavobacteriia</taxon>
        <taxon>Flavobacteriales</taxon>
        <taxon>Flavobacteriaceae</taxon>
        <taxon>Wenyingzhuangia</taxon>
    </lineage>
</organism>
<comment type="caution">
    <text evidence="2">The sequence shown here is derived from an EMBL/GenBank/DDBJ whole genome shotgun (WGS) entry which is preliminary data.</text>
</comment>
<reference evidence="2 3" key="1">
    <citation type="submission" date="2020-03" db="EMBL/GenBank/DDBJ databases">
        <title>Genomic Encyclopedia of Type Strains, Phase IV (KMG-IV): sequencing the most valuable type-strain genomes for metagenomic binning, comparative biology and taxonomic classification.</title>
        <authorList>
            <person name="Goeker M."/>
        </authorList>
    </citation>
    <scope>NUCLEOTIDE SEQUENCE [LARGE SCALE GENOMIC DNA]</scope>
    <source>
        <strain evidence="2 3">DSM 101599</strain>
    </source>
</reference>
<dbReference type="Proteomes" id="UP000745859">
    <property type="component" value="Unassembled WGS sequence"/>
</dbReference>
<dbReference type="PROSITE" id="PS51257">
    <property type="entry name" value="PROKAR_LIPOPROTEIN"/>
    <property type="match status" value="1"/>
</dbReference>
<feature type="domain" description="Phytase-like" evidence="1">
    <location>
        <begin position="61"/>
        <end position="402"/>
    </location>
</feature>
<gene>
    <name evidence="2" type="ORF">FHR24_000246</name>
</gene>
<keyword evidence="3" id="KW-1185">Reference proteome</keyword>
<evidence type="ECO:0000259" key="1">
    <source>
        <dbReference type="Pfam" id="PF13449"/>
    </source>
</evidence>